<sequence length="156" mass="17033">MAYKHILVVYDGSDLAKSALDQAVRIVREHPVTRLTVLHVFHFPNILVGGVFYTALSGLENEYLDYAETLIEDARKAIEGLPYATVQMREGFPVETILEVSEEGGCDLVIMGSRGLSGLKEFMLGSVSHAVVQKAKMPVMIIKGTGAIIQNRGVTV</sequence>
<protein>
    <submittedName>
        <fullName evidence="3">Universal stress protein</fullName>
    </submittedName>
</protein>
<name>A0ABT4QD27_9BACL</name>
<keyword evidence="4" id="KW-1185">Reference proteome</keyword>
<evidence type="ECO:0000313" key="3">
    <source>
        <dbReference type="EMBL" id="MCZ8514789.1"/>
    </source>
</evidence>
<evidence type="ECO:0000256" key="1">
    <source>
        <dbReference type="ARBA" id="ARBA00008791"/>
    </source>
</evidence>
<dbReference type="Pfam" id="PF00582">
    <property type="entry name" value="Usp"/>
    <property type="match status" value="1"/>
</dbReference>
<dbReference type="InterPro" id="IPR006015">
    <property type="entry name" value="Universal_stress_UspA"/>
</dbReference>
<feature type="domain" description="UspA" evidence="2">
    <location>
        <begin position="3"/>
        <end position="143"/>
    </location>
</feature>
<accession>A0ABT4QD27</accession>
<dbReference type="Gene3D" id="3.40.50.620">
    <property type="entry name" value="HUPs"/>
    <property type="match status" value="1"/>
</dbReference>
<dbReference type="InterPro" id="IPR006016">
    <property type="entry name" value="UspA"/>
</dbReference>
<proteinExistence type="inferred from homology"/>
<dbReference type="SUPFAM" id="SSF52402">
    <property type="entry name" value="Adenine nucleotide alpha hydrolases-like"/>
    <property type="match status" value="1"/>
</dbReference>
<dbReference type="PANTHER" id="PTHR46268">
    <property type="entry name" value="STRESS RESPONSE PROTEIN NHAX"/>
    <property type="match status" value="1"/>
</dbReference>
<dbReference type="RefSeq" id="WP_269883306.1">
    <property type="nucleotide sequence ID" value="NZ_JAQAGZ010000013.1"/>
</dbReference>
<dbReference type="CDD" id="cd00293">
    <property type="entry name" value="USP-like"/>
    <property type="match status" value="1"/>
</dbReference>
<gene>
    <name evidence="3" type="ORF">O9H85_20660</name>
</gene>
<dbReference type="PANTHER" id="PTHR46268:SF6">
    <property type="entry name" value="UNIVERSAL STRESS PROTEIN UP12"/>
    <property type="match status" value="1"/>
</dbReference>
<organism evidence="3 4">
    <name type="scientific">Paenibacillus gyeongsangnamensis</name>
    <dbReference type="NCBI Taxonomy" id="3388067"/>
    <lineage>
        <taxon>Bacteria</taxon>
        <taxon>Bacillati</taxon>
        <taxon>Bacillota</taxon>
        <taxon>Bacilli</taxon>
        <taxon>Bacillales</taxon>
        <taxon>Paenibacillaceae</taxon>
        <taxon>Paenibacillus</taxon>
    </lineage>
</organism>
<dbReference type="Proteomes" id="UP001527882">
    <property type="component" value="Unassembled WGS sequence"/>
</dbReference>
<dbReference type="InterPro" id="IPR014729">
    <property type="entry name" value="Rossmann-like_a/b/a_fold"/>
</dbReference>
<dbReference type="PRINTS" id="PR01438">
    <property type="entry name" value="UNVRSLSTRESS"/>
</dbReference>
<comment type="caution">
    <text evidence="3">The sequence shown here is derived from an EMBL/GenBank/DDBJ whole genome shotgun (WGS) entry which is preliminary data.</text>
</comment>
<dbReference type="EMBL" id="JAQAGZ010000013">
    <property type="protein sequence ID" value="MCZ8514789.1"/>
    <property type="molecule type" value="Genomic_DNA"/>
</dbReference>
<evidence type="ECO:0000259" key="2">
    <source>
        <dbReference type="Pfam" id="PF00582"/>
    </source>
</evidence>
<comment type="similarity">
    <text evidence="1">Belongs to the universal stress protein A family.</text>
</comment>
<evidence type="ECO:0000313" key="4">
    <source>
        <dbReference type="Proteomes" id="UP001527882"/>
    </source>
</evidence>
<reference evidence="3 4" key="1">
    <citation type="submission" date="2022-12" db="EMBL/GenBank/DDBJ databases">
        <title>Draft genome sequence of Paenibacillus sp. dW9.</title>
        <authorList>
            <person name="Choi E.-W."/>
            <person name="Kim D.-U."/>
        </authorList>
    </citation>
    <scope>NUCLEOTIDE SEQUENCE [LARGE SCALE GENOMIC DNA]</scope>
    <source>
        <strain evidence="4">dW9</strain>
    </source>
</reference>